<keyword evidence="2" id="KW-0378">Hydrolase</keyword>
<proteinExistence type="predicted"/>
<dbReference type="SUPFAM" id="SSF55811">
    <property type="entry name" value="Nudix"/>
    <property type="match status" value="1"/>
</dbReference>
<name>A0A1I0GNB6_9BACI</name>
<evidence type="ECO:0000256" key="2">
    <source>
        <dbReference type="ARBA" id="ARBA00022801"/>
    </source>
</evidence>
<dbReference type="RefSeq" id="WP_090872288.1">
    <property type="nucleotide sequence ID" value="NZ_FOHE01000023.1"/>
</dbReference>
<dbReference type="Pfam" id="PF12535">
    <property type="entry name" value="Nudix_N"/>
    <property type="match status" value="1"/>
</dbReference>
<dbReference type="InterPro" id="IPR015797">
    <property type="entry name" value="NUDIX_hydrolase-like_dom_sf"/>
</dbReference>
<dbReference type="EMBL" id="FOHE01000023">
    <property type="protein sequence ID" value="SET72523.1"/>
    <property type="molecule type" value="Genomic_DNA"/>
</dbReference>
<dbReference type="PANTHER" id="PTHR43046">
    <property type="entry name" value="GDP-MANNOSE MANNOSYL HYDROLASE"/>
    <property type="match status" value="1"/>
</dbReference>
<accession>A0A1I0GNB6</accession>
<evidence type="ECO:0000256" key="1">
    <source>
        <dbReference type="ARBA" id="ARBA00001946"/>
    </source>
</evidence>
<dbReference type="Proteomes" id="UP000198618">
    <property type="component" value="Unassembled WGS sequence"/>
</dbReference>
<dbReference type="AlphaFoldDB" id="A0A1I0GNB6"/>
<dbReference type="CDD" id="cd04672">
    <property type="entry name" value="NUDIX_CDP-Chase_like"/>
    <property type="match status" value="1"/>
</dbReference>
<dbReference type="Gene3D" id="6.10.250.1120">
    <property type="match status" value="1"/>
</dbReference>
<sequence>MSDQWLHWARRIQALAQSGMAFSKDEFDKERYQELRDISVEIMSNYSDLEICSVKNLFASEEGYQTPKLDVRGVVFSNDQLLLVKEKLDNKWSLPGGFCEVGLSPAENCVKEIKEEAGFDVTPIKLLALHDNNKQSHPPDAYHYYKCFIQCKINNGKASGGLETNEAKFFSRNNLPPLSTRRNTETQILEMFSFLKENRKESLFD</sequence>
<dbReference type="OrthoDB" id="9804442at2"/>
<evidence type="ECO:0000313" key="4">
    <source>
        <dbReference type="EMBL" id="SET72523.1"/>
    </source>
</evidence>
<dbReference type="Gene3D" id="3.90.79.10">
    <property type="entry name" value="Nucleoside Triphosphate Pyrophosphohydrolase"/>
    <property type="match status" value="1"/>
</dbReference>
<comment type="cofactor">
    <cofactor evidence="1">
        <name>Mg(2+)</name>
        <dbReference type="ChEBI" id="CHEBI:18420"/>
    </cofactor>
</comment>
<dbReference type="PROSITE" id="PS51462">
    <property type="entry name" value="NUDIX"/>
    <property type="match status" value="1"/>
</dbReference>
<organism evidence="4 5">
    <name type="scientific">Oceanobacillus limi</name>
    <dbReference type="NCBI Taxonomy" id="930131"/>
    <lineage>
        <taxon>Bacteria</taxon>
        <taxon>Bacillati</taxon>
        <taxon>Bacillota</taxon>
        <taxon>Bacilli</taxon>
        <taxon>Bacillales</taxon>
        <taxon>Bacillaceae</taxon>
        <taxon>Oceanobacillus</taxon>
    </lineage>
</organism>
<protein>
    <submittedName>
        <fullName evidence="4">ADP-ribose pyrophosphatase YjhB, NUDIX family</fullName>
    </submittedName>
</protein>
<dbReference type="STRING" id="930131.SAMN05216389_1232"/>
<dbReference type="InterPro" id="IPR000086">
    <property type="entry name" value="NUDIX_hydrolase_dom"/>
</dbReference>
<gene>
    <name evidence="4" type="ORF">SAMN05216389_1232</name>
</gene>
<dbReference type="Pfam" id="PF00293">
    <property type="entry name" value="NUDIX"/>
    <property type="match status" value="1"/>
</dbReference>
<dbReference type="GO" id="GO:0016787">
    <property type="term" value="F:hydrolase activity"/>
    <property type="evidence" value="ECO:0007669"/>
    <property type="project" value="UniProtKB-KW"/>
</dbReference>
<keyword evidence="5" id="KW-1185">Reference proteome</keyword>
<dbReference type="InterPro" id="IPR059176">
    <property type="entry name" value="UDP-X_N"/>
</dbReference>
<feature type="domain" description="Nudix hydrolase" evidence="3">
    <location>
        <begin position="66"/>
        <end position="196"/>
    </location>
</feature>
<evidence type="ECO:0000259" key="3">
    <source>
        <dbReference type="PROSITE" id="PS51462"/>
    </source>
</evidence>
<dbReference type="PANTHER" id="PTHR43046:SF16">
    <property type="entry name" value="ADP-RIBOSE PYROPHOSPHATASE YJHB-RELATED"/>
    <property type="match status" value="1"/>
</dbReference>
<evidence type="ECO:0000313" key="5">
    <source>
        <dbReference type="Proteomes" id="UP000198618"/>
    </source>
</evidence>
<reference evidence="4 5" key="1">
    <citation type="submission" date="2016-10" db="EMBL/GenBank/DDBJ databases">
        <authorList>
            <person name="de Groot N.N."/>
        </authorList>
    </citation>
    <scope>NUCLEOTIDE SEQUENCE [LARGE SCALE GENOMIC DNA]</scope>
    <source>
        <strain evidence="4 5">IBRC-M 10780</strain>
    </source>
</reference>